<dbReference type="AlphaFoldDB" id="A0A378ME97"/>
<dbReference type="Proteomes" id="UP000254879">
    <property type="component" value="Unassembled WGS sequence"/>
</dbReference>
<organism evidence="1 2">
    <name type="scientific">Listeria grayi</name>
    <name type="common">Listeria murrayi</name>
    <dbReference type="NCBI Taxonomy" id="1641"/>
    <lineage>
        <taxon>Bacteria</taxon>
        <taxon>Bacillati</taxon>
        <taxon>Bacillota</taxon>
        <taxon>Bacilli</taxon>
        <taxon>Bacillales</taxon>
        <taxon>Listeriaceae</taxon>
        <taxon>Listeria</taxon>
    </lineage>
</organism>
<dbReference type="GO" id="GO:0003677">
    <property type="term" value="F:DNA binding"/>
    <property type="evidence" value="ECO:0007669"/>
    <property type="project" value="InterPro"/>
</dbReference>
<dbReference type="GO" id="GO:0046685">
    <property type="term" value="P:response to arsenic-containing substance"/>
    <property type="evidence" value="ECO:0007669"/>
    <property type="project" value="InterPro"/>
</dbReference>
<evidence type="ECO:0000313" key="2">
    <source>
        <dbReference type="Proteomes" id="UP000254879"/>
    </source>
</evidence>
<reference evidence="1 2" key="1">
    <citation type="submission" date="2018-06" db="EMBL/GenBank/DDBJ databases">
        <authorList>
            <consortium name="Pathogen Informatics"/>
            <person name="Doyle S."/>
        </authorList>
    </citation>
    <scope>NUCLEOTIDE SEQUENCE [LARGE SCALE GENOMIC DNA]</scope>
    <source>
        <strain evidence="2">NCTC 10815</strain>
    </source>
</reference>
<proteinExistence type="predicted"/>
<sequence>MREIICYCLQDDPESEELEIFRETKKAIETEVFKRIMEKTPEMQLYIKTDSPEAFRKNRLVAQKLVDEGEAAFPLVFLDGAIYRSGKFIEMKELAALLNIGISIQREEE</sequence>
<gene>
    <name evidence="1" type="ORF">NCTC10815_01110</name>
</gene>
<dbReference type="InterPro" id="IPR010712">
    <property type="entry name" value="Arsenical-R_ArsD"/>
</dbReference>
<dbReference type="GO" id="GO:0045892">
    <property type="term" value="P:negative regulation of DNA-templated transcription"/>
    <property type="evidence" value="ECO:0007669"/>
    <property type="project" value="InterPro"/>
</dbReference>
<accession>A0A378ME97</accession>
<evidence type="ECO:0000313" key="1">
    <source>
        <dbReference type="EMBL" id="STY43806.1"/>
    </source>
</evidence>
<dbReference type="Pfam" id="PF06953">
    <property type="entry name" value="ArsD"/>
    <property type="match status" value="1"/>
</dbReference>
<name>A0A378ME97_LISGR</name>
<dbReference type="Gene3D" id="3.40.30.10">
    <property type="entry name" value="Glutaredoxin"/>
    <property type="match status" value="1"/>
</dbReference>
<dbReference type="RefSeq" id="WP_115345755.1">
    <property type="nucleotide sequence ID" value="NZ_UGPG01000001.1"/>
</dbReference>
<protein>
    <submittedName>
        <fullName evidence="1">Arsenical resistance operon trans-acting repressor ArsD</fullName>
    </submittedName>
</protein>
<dbReference type="EMBL" id="UGPG01000001">
    <property type="protein sequence ID" value="STY43806.1"/>
    <property type="molecule type" value="Genomic_DNA"/>
</dbReference>